<evidence type="ECO:0000313" key="1">
    <source>
        <dbReference type="EMBL" id="KAB8276747.1"/>
    </source>
</evidence>
<sequence length="141" mass="15230">MYSTLLTSVYSPPPPLYSRLTPRRASIHRHSFLSSSIPSCLLSSIVACFGVSSIGSDISGFWPLIRPIFALLVSTGLDYHSYNPAAALAFLLVSLSAGDREHYSVTLCPARQGVNRATFFAYLSGLSILGPIRTFTSLSVI</sequence>
<proteinExistence type="predicted"/>
<protein>
    <submittedName>
        <fullName evidence="1">Uncharacterized protein</fullName>
    </submittedName>
</protein>
<name>A0A5N6JFM8_9EURO</name>
<gene>
    <name evidence="1" type="ORF">BDV30DRAFT_24631</name>
</gene>
<keyword evidence="2" id="KW-1185">Reference proteome</keyword>
<dbReference type="EMBL" id="ML732775">
    <property type="protein sequence ID" value="KAB8276747.1"/>
    <property type="molecule type" value="Genomic_DNA"/>
</dbReference>
<accession>A0A5N6JFM8</accession>
<dbReference type="Proteomes" id="UP000326289">
    <property type="component" value="Unassembled WGS sequence"/>
</dbReference>
<evidence type="ECO:0000313" key="2">
    <source>
        <dbReference type="Proteomes" id="UP000326289"/>
    </source>
</evidence>
<organism evidence="1 2">
    <name type="scientific">Aspergillus minisclerotigenes</name>
    <dbReference type="NCBI Taxonomy" id="656917"/>
    <lineage>
        <taxon>Eukaryota</taxon>
        <taxon>Fungi</taxon>
        <taxon>Dikarya</taxon>
        <taxon>Ascomycota</taxon>
        <taxon>Pezizomycotina</taxon>
        <taxon>Eurotiomycetes</taxon>
        <taxon>Eurotiomycetidae</taxon>
        <taxon>Eurotiales</taxon>
        <taxon>Aspergillaceae</taxon>
        <taxon>Aspergillus</taxon>
        <taxon>Aspergillus subgen. Circumdati</taxon>
    </lineage>
</organism>
<dbReference type="AlphaFoldDB" id="A0A5N6JFM8"/>
<reference evidence="1 2" key="1">
    <citation type="submission" date="2019-04" db="EMBL/GenBank/DDBJ databases">
        <title>Fungal friends and foes A comparative genomics study of 23 Aspergillus species from section Flavi.</title>
        <authorList>
            <consortium name="DOE Joint Genome Institute"/>
            <person name="Kjaerbolling I."/>
            <person name="Vesth T.C."/>
            <person name="Frisvad J.C."/>
            <person name="Nybo J.L."/>
            <person name="Theobald S."/>
            <person name="Kildgaard S."/>
            <person name="Petersen T.I."/>
            <person name="Kuo A."/>
            <person name="Sato A."/>
            <person name="Lyhne E.K."/>
            <person name="Kogle M.E."/>
            <person name="Wiebenga A."/>
            <person name="Kun R.S."/>
            <person name="Lubbers R.J."/>
            <person name="Makela M.R."/>
            <person name="Barry K."/>
            <person name="Chovatia M."/>
            <person name="Clum A."/>
            <person name="Daum C."/>
            <person name="Haridas S."/>
            <person name="He G."/>
            <person name="LaButti K."/>
            <person name="Lipzen A."/>
            <person name="Mondo S."/>
            <person name="Pangilinan J."/>
            <person name="Riley R."/>
            <person name="Salamov A."/>
            <person name="Simmons B.A."/>
            <person name="Magnuson J.K."/>
            <person name="Henrissat B."/>
            <person name="Mortensen U.H."/>
            <person name="Larsen T.O."/>
            <person name="De vries R.P."/>
            <person name="Grigoriev I.V."/>
            <person name="Machida M."/>
            <person name="Baker S.E."/>
            <person name="Andersen M.R."/>
        </authorList>
    </citation>
    <scope>NUCLEOTIDE SEQUENCE [LARGE SCALE GENOMIC DNA]</scope>
    <source>
        <strain evidence="1 2">CBS 117635</strain>
    </source>
</reference>